<protein>
    <recommendedName>
        <fullName evidence="3">Minor tail protein</fullName>
    </recommendedName>
</protein>
<dbReference type="EMBL" id="JN698994">
    <property type="protein sequence ID" value="AER47576.1"/>
    <property type="molecule type" value="Genomic_DNA"/>
</dbReference>
<accession>G8I4D2</accession>
<gene>
    <name evidence="1" type="primary">22</name>
    <name evidence="1" type="ORF">DS6A_22</name>
</gene>
<dbReference type="KEGG" id="vg:18990020"/>
<reference evidence="1 2" key="1">
    <citation type="journal article" date="2012" name="J. Virol.">
        <title>Complete Genome Sequences of 138 Mycobacteriophages.</title>
        <authorList>
            <consortium name="the Science Education Alliance Phage Hunters Advancing Genomics and Evolutionary Science Program"/>
            <consortium name="the KwaZulu-Natal Research Institute for Tuberculosis and HIV Mycobacterial Genetics Course Students"/>
            <consortium name="the Phage Hunters Integrating Research and Education Program"/>
            <person name="Hatfull G.F."/>
        </authorList>
    </citation>
    <scope>NUCLEOTIDE SEQUENCE [LARGE SCALE GENOMIC DNA]</scope>
</reference>
<dbReference type="Proteomes" id="UP000005857">
    <property type="component" value="Segment"/>
</dbReference>
<organism evidence="1 2">
    <name type="scientific">Mycobacterium phage DS6A</name>
    <dbReference type="NCBI Taxonomy" id="45764"/>
    <lineage>
        <taxon>Viruses</taxon>
        <taxon>Duplodnaviria</taxon>
        <taxon>Heunggongvirae</taxon>
        <taxon>Uroviricota</taxon>
        <taxon>Caudoviricetes</taxon>
        <taxon>Hnatkovirus</taxon>
        <taxon>Hnatkovirus DS6A</taxon>
    </lineage>
</organism>
<name>G8I4D2_9CAUD</name>
<dbReference type="Pfam" id="PF10910">
    <property type="entry name" value="Phage_gene29"/>
    <property type="match status" value="1"/>
</dbReference>
<dbReference type="RefSeq" id="YP_009018710.1">
    <property type="nucleotide sequence ID" value="NC_023744.1"/>
</dbReference>
<evidence type="ECO:0000313" key="2">
    <source>
        <dbReference type="Proteomes" id="UP000005857"/>
    </source>
</evidence>
<proteinExistence type="predicted"/>
<dbReference type="InterPro" id="IPR021226">
    <property type="entry name" value="Phage_gene29"/>
</dbReference>
<sequence>MAAGTFDKQRYNFTKGFPTRENCDLSDPKEMFLWTLVALPGVRGAQLVMPIAYNMAVSEHLHKCGARLAAEPVIKYQAPTANEPHWMTSPGRWVPIDAPDERPHPAREALGRLTALQKAELLEALLAERDEGAGA</sequence>
<evidence type="ECO:0008006" key="3">
    <source>
        <dbReference type="Google" id="ProtNLM"/>
    </source>
</evidence>
<dbReference type="GeneID" id="18990020"/>
<keyword evidence="2" id="KW-1185">Reference proteome</keyword>
<evidence type="ECO:0000313" key="1">
    <source>
        <dbReference type="EMBL" id="AER47576.1"/>
    </source>
</evidence>
<dbReference type="OrthoDB" id="15084at10239"/>